<proteinExistence type="predicted"/>
<dbReference type="OrthoDB" id="5817083at2759"/>
<evidence type="ECO:0000313" key="6">
    <source>
        <dbReference type="EMBL" id="PKI85338.1"/>
    </source>
</evidence>
<organism evidence="6 7">
    <name type="scientific">Malassezia vespertilionis</name>
    <dbReference type="NCBI Taxonomy" id="2020962"/>
    <lineage>
        <taxon>Eukaryota</taxon>
        <taxon>Fungi</taxon>
        <taxon>Dikarya</taxon>
        <taxon>Basidiomycota</taxon>
        <taxon>Ustilaginomycotina</taxon>
        <taxon>Malasseziomycetes</taxon>
        <taxon>Malasseziales</taxon>
        <taxon>Malasseziaceae</taxon>
        <taxon>Malassezia</taxon>
    </lineage>
</organism>
<accession>A0A2N1JFM2</accession>
<gene>
    <name evidence="6" type="ORF">MVES_000229</name>
</gene>
<comment type="subcellular location">
    <subcellularLocation>
        <location evidence="1">Membrane</location>
        <topology evidence="1">Multi-pass membrane protein</topology>
    </subcellularLocation>
</comment>
<dbReference type="EMBL" id="KZ454987">
    <property type="protein sequence ID" value="PKI85338.1"/>
    <property type="molecule type" value="Genomic_DNA"/>
</dbReference>
<evidence type="ECO:0000256" key="5">
    <source>
        <dbReference type="SAM" id="Phobius"/>
    </source>
</evidence>
<protein>
    <submittedName>
        <fullName evidence="6">Uncharacterized protein</fullName>
    </submittedName>
</protein>
<evidence type="ECO:0000256" key="1">
    <source>
        <dbReference type="ARBA" id="ARBA00004141"/>
    </source>
</evidence>
<feature type="transmembrane region" description="Helical" evidence="5">
    <location>
        <begin position="162"/>
        <end position="183"/>
    </location>
</feature>
<keyword evidence="7" id="KW-1185">Reference proteome</keyword>
<evidence type="ECO:0000256" key="2">
    <source>
        <dbReference type="ARBA" id="ARBA00022692"/>
    </source>
</evidence>
<name>A0A2N1JFM2_9BASI</name>
<evidence type="ECO:0000256" key="3">
    <source>
        <dbReference type="ARBA" id="ARBA00022989"/>
    </source>
</evidence>
<dbReference type="PANTHER" id="PTHR46283">
    <property type="entry name" value="E3 UBIQUITIN-PROTEIN LIGASE MARCH5"/>
    <property type="match status" value="1"/>
</dbReference>
<keyword evidence="2 5" id="KW-0812">Transmembrane</keyword>
<evidence type="ECO:0000313" key="7">
    <source>
        <dbReference type="Proteomes" id="UP000232875"/>
    </source>
</evidence>
<sequence length="303" mass="33348">MSGLPARMQVGLPKTVSDLPYLYCWICAEEEKHNVFARPIQLNADPPSTSLSPFVDSARMGALQYASFLANMARGAHLQALGPGIEGVPRMIIVGEDNQGAELVDGAFGTLDTLDTYETLDDGSRVPLIGSGDQGVYLDELEYGTFDDVDMPRTIYVTYYSLAKLVVQALGFPFIASFAGSILGRFARYSQALRQILGIAPGIIPERGCESWINVLWPSVQSTHAVEQYLVDNGAAVYDDLDPIWFRNAIGGGLYIVIKDALVLLYRYLRKQRRGQLHIKDLPFSDGVARELMQNAEPRPAAR</sequence>
<keyword evidence="4 5" id="KW-0472">Membrane</keyword>
<keyword evidence="3 5" id="KW-1133">Transmembrane helix</keyword>
<dbReference type="Proteomes" id="UP000232875">
    <property type="component" value="Unassembled WGS sequence"/>
</dbReference>
<evidence type="ECO:0000256" key="4">
    <source>
        <dbReference type="ARBA" id="ARBA00023136"/>
    </source>
</evidence>
<feature type="transmembrane region" description="Helical" evidence="5">
    <location>
        <begin position="249"/>
        <end position="269"/>
    </location>
</feature>
<reference evidence="6 7" key="1">
    <citation type="submission" date="2017-10" db="EMBL/GenBank/DDBJ databases">
        <title>A novel species of cold-tolerant Malassezia isolated from bats.</title>
        <authorList>
            <person name="Lorch J.M."/>
            <person name="Palmer J.M."/>
            <person name="Vanderwolf K.J."/>
            <person name="Schmidt K.Z."/>
            <person name="Verant M.L."/>
            <person name="Weller T.J."/>
            <person name="Blehert D.S."/>
        </authorList>
    </citation>
    <scope>NUCLEOTIDE SEQUENCE [LARGE SCALE GENOMIC DNA]</scope>
    <source>
        <strain evidence="6 7">NWHC:44797-103</strain>
    </source>
</reference>
<dbReference type="AlphaFoldDB" id="A0A2N1JFM2"/>
<dbReference type="GO" id="GO:0016020">
    <property type="term" value="C:membrane"/>
    <property type="evidence" value="ECO:0007669"/>
    <property type="project" value="UniProtKB-SubCell"/>
</dbReference>